<dbReference type="STRING" id="212042.APH_0425"/>
<gene>
    <name evidence="1" type="ordered locus">APH_0425</name>
</gene>
<proteinExistence type="predicted"/>
<name>Q2GKS3_ANAPZ</name>
<protein>
    <submittedName>
        <fullName evidence="1">Uncharacterized protein</fullName>
    </submittedName>
</protein>
<dbReference type="Proteomes" id="UP000001943">
    <property type="component" value="Chromosome"/>
</dbReference>
<reference evidence="1 2" key="1">
    <citation type="journal article" date="2006" name="PLoS Genet.">
        <title>Comparative genomics of emerging human ehrlichiosis agents.</title>
        <authorList>
            <person name="Dunning Hotopp J.C."/>
            <person name="Lin M."/>
            <person name="Madupu R."/>
            <person name="Crabtree J."/>
            <person name="Angiuoli S.V."/>
            <person name="Eisen J.A."/>
            <person name="Seshadri R."/>
            <person name="Ren Q."/>
            <person name="Wu M."/>
            <person name="Utterback T.R."/>
            <person name="Smith S."/>
            <person name="Lewis M."/>
            <person name="Khouri H."/>
            <person name="Zhang C."/>
            <person name="Niu H."/>
            <person name="Lin Q."/>
            <person name="Ohashi N."/>
            <person name="Zhi N."/>
            <person name="Nelson W."/>
            <person name="Brinkac L.M."/>
            <person name="Dodson R.J."/>
            <person name="Rosovitz M.J."/>
            <person name="Sundaram J."/>
            <person name="Daugherty S.C."/>
            <person name="Davidsen T."/>
            <person name="Durkin A.S."/>
            <person name="Gwinn M."/>
            <person name="Haft D.H."/>
            <person name="Selengut J.D."/>
            <person name="Sullivan S.A."/>
            <person name="Zafar N."/>
            <person name="Zhou L."/>
            <person name="Benahmed F."/>
            <person name="Forberger H."/>
            <person name="Halpin R."/>
            <person name="Mulligan S."/>
            <person name="Robinson J."/>
            <person name="White O."/>
            <person name="Rikihisa Y."/>
            <person name="Tettelin H."/>
        </authorList>
    </citation>
    <scope>NUCLEOTIDE SEQUENCE [LARGE SCALE GENOMIC DNA]</scope>
    <source>
        <strain evidence="1 2">HZ</strain>
    </source>
</reference>
<dbReference type="EMBL" id="CP000235">
    <property type="protein sequence ID" value="ABD43512.1"/>
    <property type="molecule type" value="Genomic_DNA"/>
</dbReference>
<dbReference type="HOGENOM" id="CLU_3354186_0_0_5"/>
<keyword evidence="2" id="KW-1185">Reference proteome</keyword>
<dbReference type="EnsemblBacteria" id="ABD43512">
    <property type="protein sequence ID" value="ABD43512"/>
    <property type="gene ID" value="APH_0425"/>
</dbReference>
<dbReference type="AlphaFoldDB" id="Q2GKS3"/>
<sequence length="36" mass="4271">MQGGVRFQKLILKGVFFLRLLCEDDYSVLYSRCMLQ</sequence>
<organism evidence="1 2">
    <name type="scientific">Anaplasma phagocytophilum (strain HZ)</name>
    <dbReference type="NCBI Taxonomy" id="212042"/>
    <lineage>
        <taxon>Bacteria</taxon>
        <taxon>Pseudomonadati</taxon>
        <taxon>Pseudomonadota</taxon>
        <taxon>Alphaproteobacteria</taxon>
        <taxon>Rickettsiales</taxon>
        <taxon>Anaplasmataceae</taxon>
        <taxon>Anaplasma</taxon>
        <taxon>phagocytophilum group</taxon>
    </lineage>
</organism>
<dbReference type="PaxDb" id="212042-APH_0425"/>
<dbReference type="KEGG" id="aph:APH_0425"/>
<evidence type="ECO:0000313" key="1">
    <source>
        <dbReference type="EMBL" id="ABD43512.1"/>
    </source>
</evidence>
<accession>Q2GKS3</accession>
<evidence type="ECO:0000313" key="2">
    <source>
        <dbReference type="Proteomes" id="UP000001943"/>
    </source>
</evidence>